<keyword evidence="1" id="KW-0732">Signal</keyword>
<keyword evidence="3" id="KW-1185">Reference proteome</keyword>
<evidence type="ECO:0000256" key="1">
    <source>
        <dbReference type="SAM" id="SignalP"/>
    </source>
</evidence>
<dbReference type="Proteomes" id="UP000597656">
    <property type="component" value="Unassembled WGS sequence"/>
</dbReference>
<evidence type="ECO:0000313" key="3">
    <source>
        <dbReference type="Proteomes" id="UP000597656"/>
    </source>
</evidence>
<sequence>MRANRMIAGLVAVLALLGLSLVTAGSASAATGSWKAYGNTNPITSSPHTWKCDASKVISTNVLAQVCVIRSENGKLVQGAVIVRNNTNALFSTSASVTVWNKQPVVLGEWDCASSGVATKSWSVCFGQSFPFNPKADATGYAKGVYLGDTPDV</sequence>
<protein>
    <recommendedName>
        <fullName evidence="4">Secreted protein</fullName>
    </recommendedName>
</protein>
<proteinExistence type="predicted"/>
<evidence type="ECO:0000313" key="2">
    <source>
        <dbReference type="EMBL" id="GGM84675.1"/>
    </source>
</evidence>
<name>A0ABQ2HKW0_9PSEU</name>
<evidence type="ECO:0008006" key="4">
    <source>
        <dbReference type="Google" id="ProtNLM"/>
    </source>
</evidence>
<accession>A0ABQ2HKW0</accession>
<gene>
    <name evidence="2" type="ORF">GCM10011609_21050</name>
</gene>
<organism evidence="2 3">
    <name type="scientific">Lentzea pudingi</name>
    <dbReference type="NCBI Taxonomy" id="1789439"/>
    <lineage>
        <taxon>Bacteria</taxon>
        <taxon>Bacillati</taxon>
        <taxon>Actinomycetota</taxon>
        <taxon>Actinomycetes</taxon>
        <taxon>Pseudonocardiales</taxon>
        <taxon>Pseudonocardiaceae</taxon>
        <taxon>Lentzea</taxon>
    </lineage>
</organism>
<reference evidence="3" key="1">
    <citation type="journal article" date="2019" name="Int. J. Syst. Evol. Microbiol.">
        <title>The Global Catalogue of Microorganisms (GCM) 10K type strain sequencing project: providing services to taxonomists for standard genome sequencing and annotation.</title>
        <authorList>
            <consortium name="The Broad Institute Genomics Platform"/>
            <consortium name="The Broad Institute Genome Sequencing Center for Infectious Disease"/>
            <person name="Wu L."/>
            <person name="Ma J."/>
        </authorList>
    </citation>
    <scope>NUCLEOTIDE SEQUENCE [LARGE SCALE GENOMIC DNA]</scope>
    <source>
        <strain evidence="3">CGMCC 4.7319</strain>
    </source>
</reference>
<feature type="signal peptide" evidence="1">
    <location>
        <begin position="1"/>
        <end position="29"/>
    </location>
</feature>
<dbReference type="EMBL" id="BMNC01000002">
    <property type="protein sequence ID" value="GGM84675.1"/>
    <property type="molecule type" value="Genomic_DNA"/>
</dbReference>
<comment type="caution">
    <text evidence="2">The sequence shown here is derived from an EMBL/GenBank/DDBJ whole genome shotgun (WGS) entry which is preliminary data.</text>
</comment>
<dbReference type="RefSeq" id="WP_189154396.1">
    <property type="nucleotide sequence ID" value="NZ_BMNC01000002.1"/>
</dbReference>
<feature type="chain" id="PRO_5047281558" description="Secreted protein" evidence="1">
    <location>
        <begin position="30"/>
        <end position="153"/>
    </location>
</feature>